<name>A0A0S4TMN4_RALSL</name>
<evidence type="ECO:0000313" key="1">
    <source>
        <dbReference type="EMBL" id="CUV11336.1"/>
    </source>
</evidence>
<dbReference type="AlphaFoldDB" id="A0A0S4TMN4"/>
<reference evidence="1" key="1">
    <citation type="submission" date="2015-10" db="EMBL/GenBank/DDBJ databases">
        <authorList>
            <person name="Gilbert D.G."/>
        </authorList>
    </citation>
    <scope>NUCLEOTIDE SEQUENCE</scope>
    <source>
        <strain evidence="1">Phyl III-seqv23</strain>
    </source>
</reference>
<sequence>MKAMNITYGFIVEGFNYDFNKHVLPNQP</sequence>
<accession>A0A0S4TMN4</accession>
<dbReference type="EMBL" id="LN899819">
    <property type="protein sequence ID" value="CUV11336.1"/>
    <property type="molecule type" value="Genomic_DNA"/>
</dbReference>
<proteinExistence type="predicted"/>
<protein>
    <submittedName>
        <fullName evidence="1">Uncharacterized protein</fullName>
    </submittedName>
</protein>
<gene>
    <name evidence="1" type="ORF">RUN39_v1_90013</name>
</gene>
<organism evidence="1">
    <name type="scientific">Ralstonia solanacearum</name>
    <name type="common">Pseudomonas solanacearum</name>
    <dbReference type="NCBI Taxonomy" id="305"/>
    <lineage>
        <taxon>Bacteria</taxon>
        <taxon>Pseudomonadati</taxon>
        <taxon>Pseudomonadota</taxon>
        <taxon>Betaproteobacteria</taxon>
        <taxon>Burkholderiales</taxon>
        <taxon>Burkholderiaceae</taxon>
        <taxon>Ralstonia</taxon>
        <taxon>Ralstonia solanacearum species complex</taxon>
    </lineage>
</organism>